<reference evidence="3" key="1">
    <citation type="submission" date="2016-10" db="EMBL/GenBank/DDBJ databases">
        <authorList>
            <person name="Varghese N."/>
            <person name="Submissions S."/>
        </authorList>
    </citation>
    <scope>NUCLEOTIDE SEQUENCE [LARGE SCALE GENOMIC DNA]</scope>
    <source>
        <strain evidence="3">DSM 10146</strain>
    </source>
</reference>
<evidence type="ECO:0008006" key="4">
    <source>
        <dbReference type="Google" id="ProtNLM"/>
    </source>
</evidence>
<dbReference type="RefSeq" id="WP_089961046.1">
    <property type="nucleotide sequence ID" value="NZ_FNAV01000010.1"/>
</dbReference>
<feature type="compositionally biased region" description="Basic and acidic residues" evidence="1">
    <location>
        <begin position="15"/>
        <end position="26"/>
    </location>
</feature>
<feature type="region of interest" description="Disordered" evidence="1">
    <location>
        <begin position="15"/>
        <end position="48"/>
    </location>
</feature>
<protein>
    <recommendedName>
        <fullName evidence="4">Rho termination factor, N-terminal domain</fullName>
    </recommendedName>
</protein>
<evidence type="ECO:0000313" key="3">
    <source>
        <dbReference type="Proteomes" id="UP000198994"/>
    </source>
</evidence>
<dbReference type="Proteomes" id="UP000198994">
    <property type="component" value="Unassembled WGS sequence"/>
</dbReference>
<dbReference type="OrthoDB" id="215254at2"/>
<dbReference type="Pfam" id="PF23855">
    <property type="entry name" value="DUF7218"/>
    <property type="match status" value="1"/>
</dbReference>
<accession>A0A1G7H823</accession>
<sequence length="84" mass="9415">MANPSLKNEELYETLRDKGMSKEKAARISNAEANPDMHPSEKGGKAHPYEDWTKDALYARAQEIDIAGRSTMTKAELIKALRSH</sequence>
<organism evidence="2 3">
    <name type="scientific">Salipiger thiooxidans</name>
    <dbReference type="NCBI Taxonomy" id="282683"/>
    <lineage>
        <taxon>Bacteria</taxon>
        <taxon>Pseudomonadati</taxon>
        <taxon>Pseudomonadota</taxon>
        <taxon>Alphaproteobacteria</taxon>
        <taxon>Rhodobacterales</taxon>
        <taxon>Roseobacteraceae</taxon>
        <taxon>Salipiger</taxon>
    </lineage>
</organism>
<dbReference type="AlphaFoldDB" id="A0A1G7H823"/>
<evidence type="ECO:0000256" key="1">
    <source>
        <dbReference type="SAM" id="MobiDB-lite"/>
    </source>
</evidence>
<name>A0A1G7H823_9RHOB</name>
<dbReference type="STRING" id="282683.SAMN04488105_110115"/>
<proteinExistence type="predicted"/>
<evidence type="ECO:0000313" key="2">
    <source>
        <dbReference type="EMBL" id="SDE96424.1"/>
    </source>
</evidence>
<dbReference type="EMBL" id="FNAV01000010">
    <property type="protein sequence ID" value="SDE96424.1"/>
    <property type="molecule type" value="Genomic_DNA"/>
</dbReference>
<gene>
    <name evidence="2" type="ORF">SAMN04488105_110115</name>
</gene>
<keyword evidence="3" id="KW-1185">Reference proteome</keyword>
<dbReference type="InterPro" id="IPR055642">
    <property type="entry name" value="DUF7218"/>
</dbReference>
<feature type="compositionally biased region" description="Basic and acidic residues" evidence="1">
    <location>
        <begin position="38"/>
        <end position="48"/>
    </location>
</feature>